<proteinExistence type="predicted"/>
<gene>
    <name evidence="2" type="ORF">SNAT2548_LOCUS29538</name>
</gene>
<feature type="compositionally biased region" description="Basic and acidic residues" evidence="1">
    <location>
        <begin position="338"/>
        <end position="360"/>
    </location>
</feature>
<protein>
    <submittedName>
        <fullName evidence="2">Uncharacterized protein</fullName>
    </submittedName>
</protein>
<accession>A0A812TLA2</accession>
<evidence type="ECO:0000313" key="3">
    <source>
        <dbReference type="Proteomes" id="UP000604046"/>
    </source>
</evidence>
<dbReference type="OrthoDB" id="469062at2759"/>
<reference evidence="2" key="1">
    <citation type="submission" date="2021-02" db="EMBL/GenBank/DDBJ databases">
        <authorList>
            <person name="Dougan E. K."/>
            <person name="Rhodes N."/>
            <person name="Thang M."/>
            <person name="Chan C."/>
        </authorList>
    </citation>
    <scope>NUCLEOTIDE SEQUENCE</scope>
</reference>
<name>A0A812TLA2_9DINO</name>
<feature type="compositionally biased region" description="Basic and acidic residues" evidence="1">
    <location>
        <begin position="281"/>
        <end position="300"/>
    </location>
</feature>
<dbReference type="EMBL" id="CAJNDS010002566">
    <property type="protein sequence ID" value="CAE7527503.1"/>
    <property type="molecule type" value="Genomic_DNA"/>
</dbReference>
<feature type="compositionally biased region" description="Basic residues" evidence="1">
    <location>
        <begin position="314"/>
        <end position="325"/>
    </location>
</feature>
<evidence type="ECO:0000313" key="2">
    <source>
        <dbReference type="EMBL" id="CAE7527503.1"/>
    </source>
</evidence>
<sequence>MAIAPTQKNAAPKGTPQQLDAPAHPTEGGGESSVKLCADVFTFGYAHEPVVNAVRNSWDGQAFADRFTELRSAETTLEMGGAFVGLFSTSRTSRILAVSILNLPGVSGRDMSMRDHVGSHPSIMREIAADPGFLQHCRFIRRKITDAMKDGYQAVNVSVVCKQNRRRSVAGRILIEDMLLHVAGLAVPMQHCNSDQSWPLMNGPCRGTCDWCTHRTGDAEKAYEDVLTSFRQYLDGDSKESSACVLTCESEPERAAPVTAPDDEPEEIAASPLDVNRLRNHLRESERDRQEAERRAERAEQFLQDALSQFGQSRSRHRQRSRRSRSSSGESRRKFRRERSDFDSRTSQRRDRANQDRGRYETSSSYRDADREAYGRNSWDDWDDNEKGSQAANAEWWQQRFEEGRPLDRRRIKPDPAILDINLAESFSTTDLERTEKCERRDFKVTALTPHTRKGYKPCGNTKGDGWLFRNDNPKAPPNGGARLAIWLYPKAFASDTVPKTLDDREELSAYMALMPRDEGDFGGFKQVRFGVEDSDDEFELIMLTTVPKLARDVAHSSPKLSNRQRKKVLSGIQEMVAGNRVLQAIAFNAAVATDHMLALTPTEPPISHCKWTPEPLDAQVIAEAITNLETGVPGLVVLRVDAPTEELCLECEDTAGVSVVMISPDGHPTLESTVEV</sequence>
<organism evidence="2 3">
    <name type="scientific">Symbiodinium natans</name>
    <dbReference type="NCBI Taxonomy" id="878477"/>
    <lineage>
        <taxon>Eukaryota</taxon>
        <taxon>Sar</taxon>
        <taxon>Alveolata</taxon>
        <taxon>Dinophyceae</taxon>
        <taxon>Suessiales</taxon>
        <taxon>Symbiodiniaceae</taxon>
        <taxon>Symbiodinium</taxon>
    </lineage>
</organism>
<comment type="caution">
    <text evidence="2">The sequence shown here is derived from an EMBL/GenBank/DDBJ whole genome shotgun (WGS) entry which is preliminary data.</text>
</comment>
<keyword evidence="3" id="KW-1185">Reference proteome</keyword>
<dbReference type="Proteomes" id="UP000604046">
    <property type="component" value="Unassembled WGS sequence"/>
</dbReference>
<dbReference type="AlphaFoldDB" id="A0A812TLA2"/>
<feature type="region of interest" description="Disordered" evidence="1">
    <location>
        <begin position="250"/>
        <end position="369"/>
    </location>
</feature>
<evidence type="ECO:0000256" key="1">
    <source>
        <dbReference type="SAM" id="MobiDB-lite"/>
    </source>
</evidence>
<feature type="region of interest" description="Disordered" evidence="1">
    <location>
        <begin position="1"/>
        <end position="31"/>
    </location>
</feature>